<protein>
    <submittedName>
        <fullName evidence="1">Uncharacterized protein</fullName>
    </submittedName>
</protein>
<dbReference type="AlphaFoldDB" id="A0A8J3Q315"/>
<sequence length="60" mass="6945">MFDAGMHPTELAALLVVSTKSGYQWCRTWKSAGTRALASKVHQPRHAHWLRLKCNTWRPR</sequence>
<dbReference type="Proteomes" id="UP000612899">
    <property type="component" value="Unassembled WGS sequence"/>
</dbReference>
<evidence type="ECO:0000313" key="2">
    <source>
        <dbReference type="Proteomes" id="UP000612899"/>
    </source>
</evidence>
<organism evidence="1 2">
    <name type="scientific">Rhizocola hellebori</name>
    <dbReference type="NCBI Taxonomy" id="1392758"/>
    <lineage>
        <taxon>Bacteria</taxon>
        <taxon>Bacillati</taxon>
        <taxon>Actinomycetota</taxon>
        <taxon>Actinomycetes</taxon>
        <taxon>Micromonosporales</taxon>
        <taxon>Micromonosporaceae</taxon>
        <taxon>Rhizocola</taxon>
    </lineage>
</organism>
<dbReference type="EMBL" id="BONY01000001">
    <property type="protein sequence ID" value="GIH02315.1"/>
    <property type="molecule type" value="Genomic_DNA"/>
</dbReference>
<proteinExistence type="predicted"/>
<evidence type="ECO:0000313" key="1">
    <source>
        <dbReference type="EMBL" id="GIH02315.1"/>
    </source>
</evidence>
<keyword evidence="2" id="KW-1185">Reference proteome</keyword>
<reference evidence="1" key="1">
    <citation type="submission" date="2021-01" db="EMBL/GenBank/DDBJ databases">
        <title>Whole genome shotgun sequence of Rhizocola hellebori NBRC 109834.</title>
        <authorList>
            <person name="Komaki H."/>
            <person name="Tamura T."/>
        </authorList>
    </citation>
    <scope>NUCLEOTIDE SEQUENCE</scope>
    <source>
        <strain evidence="1">NBRC 109834</strain>
    </source>
</reference>
<accession>A0A8J3Q315</accession>
<name>A0A8J3Q315_9ACTN</name>
<gene>
    <name evidence="1" type="ORF">Rhe02_03820</name>
</gene>
<comment type="caution">
    <text evidence="1">The sequence shown here is derived from an EMBL/GenBank/DDBJ whole genome shotgun (WGS) entry which is preliminary data.</text>
</comment>